<comment type="similarity">
    <text evidence="1">Belongs to the acetyltransferase family. GNAT subfamily.</text>
</comment>
<protein>
    <submittedName>
        <fullName evidence="5">GCN5-like N-acetyltransferase</fullName>
    </submittedName>
</protein>
<dbReference type="FunFam" id="3.40.630.30:FF:000289">
    <property type="entry name" value="Predicted protein"/>
    <property type="match status" value="1"/>
</dbReference>
<feature type="domain" description="N-acetyltransferase" evidence="4">
    <location>
        <begin position="68"/>
        <end position="209"/>
    </location>
</feature>
<dbReference type="Gene3D" id="3.40.630.30">
    <property type="match status" value="1"/>
</dbReference>
<dbReference type="EMBL" id="KE546995">
    <property type="protein sequence ID" value="EPY49469.1"/>
    <property type="molecule type" value="Genomic_DNA"/>
</dbReference>
<dbReference type="SUPFAM" id="SSF55729">
    <property type="entry name" value="Acyl-CoA N-acyltransferases (Nat)"/>
    <property type="match status" value="1"/>
</dbReference>
<evidence type="ECO:0000313" key="5">
    <source>
        <dbReference type="EMBL" id="EPY49469.1"/>
    </source>
</evidence>
<dbReference type="AlphaFoldDB" id="S9VTJ8"/>
<dbReference type="Pfam" id="PF13302">
    <property type="entry name" value="Acetyltransf_3"/>
    <property type="match status" value="1"/>
</dbReference>
<dbReference type="eggNOG" id="KOG4135">
    <property type="taxonomic scope" value="Eukaryota"/>
</dbReference>
<reference evidence="5 6" key="1">
    <citation type="journal article" date="2011" name="Science">
        <title>Comparative functional genomics of the fission yeasts.</title>
        <authorList>
            <person name="Rhind N."/>
            <person name="Chen Z."/>
            <person name="Yassour M."/>
            <person name="Thompson D.A."/>
            <person name="Haas B.J."/>
            <person name="Habib N."/>
            <person name="Wapinski I."/>
            <person name="Roy S."/>
            <person name="Lin M.F."/>
            <person name="Heiman D.I."/>
            <person name="Young S.K."/>
            <person name="Furuya K."/>
            <person name="Guo Y."/>
            <person name="Pidoux A."/>
            <person name="Chen H.M."/>
            <person name="Robbertse B."/>
            <person name="Goldberg J.M."/>
            <person name="Aoki K."/>
            <person name="Bayne E.H."/>
            <person name="Berlin A.M."/>
            <person name="Desjardins C.A."/>
            <person name="Dobbs E."/>
            <person name="Dukaj L."/>
            <person name="Fan L."/>
            <person name="FitzGerald M.G."/>
            <person name="French C."/>
            <person name="Gujja S."/>
            <person name="Hansen K."/>
            <person name="Keifenheim D."/>
            <person name="Levin J.Z."/>
            <person name="Mosher R.A."/>
            <person name="Mueller C.A."/>
            <person name="Pfiffner J."/>
            <person name="Priest M."/>
            <person name="Russ C."/>
            <person name="Smialowska A."/>
            <person name="Swoboda P."/>
            <person name="Sykes S.M."/>
            <person name="Vaughn M."/>
            <person name="Vengrova S."/>
            <person name="Yoder R."/>
            <person name="Zeng Q."/>
            <person name="Allshire R."/>
            <person name="Baulcombe D."/>
            <person name="Birren B.W."/>
            <person name="Brown W."/>
            <person name="Ekwall K."/>
            <person name="Kellis M."/>
            <person name="Leatherwood J."/>
            <person name="Levin H."/>
            <person name="Margalit H."/>
            <person name="Martienssen R."/>
            <person name="Nieduszynski C.A."/>
            <person name="Spatafora J.W."/>
            <person name="Friedman N."/>
            <person name="Dalgaard J.Z."/>
            <person name="Baumann P."/>
            <person name="Niki H."/>
            <person name="Regev A."/>
            <person name="Nusbaum C."/>
        </authorList>
    </citation>
    <scope>NUCLEOTIDE SEQUENCE [LARGE SCALE GENOMIC DNA]</scope>
    <source>
        <strain evidence="6">OY26 / ATCC MYA-4695 / CBS 11777 / NBRC 106824 / NRRL Y48691</strain>
    </source>
</reference>
<dbReference type="PROSITE" id="PS51186">
    <property type="entry name" value="GNAT"/>
    <property type="match status" value="1"/>
</dbReference>
<dbReference type="OrthoDB" id="5043642at2759"/>
<evidence type="ECO:0000256" key="1">
    <source>
        <dbReference type="ARBA" id="ARBA00009342"/>
    </source>
</evidence>
<dbReference type="Proteomes" id="UP000015464">
    <property type="component" value="Unassembled WGS sequence"/>
</dbReference>
<accession>S9VTJ8</accession>
<dbReference type="OMA" id="WHVPRYH"/>
<dbReference type="PANTHER" id="PTHR13256">
    <property type="entry name" value="N-ACETYLTRANSFERASE 9"/>
    <property type="match status" value="1"/>
</dbReference>
<evidence type="ECO:0000256" key="2">
    <source>
        <dbReference type="ARBA" id="ARBA00022679"/>
    </source>
</evidence>
<dbReference type="InterPro" id="IPR016181">
    <property type="entry name" value="Acyl_CoA_acyltransferase"/>
</dbReference>
<proteinExistence type="inferred from homology"/>
<dbReference type="InterPro" id="IPR000182">
    <property type="entry name" value="GNAT_dom"/>
</dbReference>
<dbReference type="STRING" id="653667.S9VTJ8"/>
<dbReference type="GeneID" id="25035684"/>
<evidence type="ECO:0000313" key="6">
    <source>
        <dbReference type="Proteomes" id="UP000015464"/>
    </source>
</evidence>
<keyword evidence="6" id="KW-1185">Reference proteome</keyword>
<organism evidence="5 6">
    <name type="scientific">Schizosaccharomyces cryophilus (strain OY26 / ATCC MYA-4695 / CBS 11777 / NBRC 106824 / NRRL Y48691)</name>
    <name type="common">Fission yeast</name>
    <dbReference type="NCBI Taxonomy" id="653667"/>
    <lineage>
        <taxon>Eukaryota</taxon>
        <taxon>Fungi</taxon>
        <taxon>Dikarya</taxon>
        <taxon>Ascomycota</taxon>
        <taxon>Taphrinomycotina</taxon>
        <taxon>Schizosaccharomycetes</taxon>
        <taxon>Schizosaccharomycetales</taxon>
        <taxon>Schizosaccharomycetaceae</taxon>
        <taxon>Schizosaccharomyces</taxon>
    </lineage>
</organism>
<dbReference type="RefSeq" id="XP_013025497.1">
    <property type="nucleotide sequence ID" value="XM_013170043.1"/>
</dbReference>
<evidence type="ECO:0000256" key="3">
    <source>
        <dbReference type="ARBA" id="ARBA00023315"/>
    </source>
</evidence>
<evidence type="ECO:0000259" key="4">
    <source>
        <dbReference type="PROSITE" id="PS51186"/>
    </source>
</evidence>
<dbReference type="GO" id="GO:0008080">
    <property type="term" value="F:N-acetyltransferase activity"/>
    <property type="evidence" value="ECO:0007669"/>
    <property type="project" value="InterPro"/>
</dbReference>
<keyword evidence="3" id="KW-0012">Acyltransferase</keyword>
<dbReference type="HOGENOM" id="CLU_073102_0_0_1"/>
<keyword evidence="2" id="KW-0808">Transferase</keyword>
<dbReference type="InterPro" id="IPR039135">
    <property type="entry name" value="NAT9-like"/>
</dbReference>
<sequence length="209" mass="24192">MRINQNTSIDCGNLVLVPYLERHVLKYHNWMKNPKLQELTCSEPLTLEEEFQMQKSWLEDEDKLTFIVIYRQGVENKKPQILHEILFHRNEDMIGDVNMFLTEGYEEVEDDPAAAEDENQNSSTYTQGELELMIAKPEYRGKGLGTTIAEAFLYYMEVSGLVASKGIAKYIIKVGSKNVPSLRLFKKIGFQQTKYVACFDQVEMEKPLH</sequence>
<dbReference type="PANTHER" id="PTHR13256:SF16">
    <property type="entry name" value="ALPHA_BETA-TUBULIN-N-ACETYLTRANSFERASE 9"/>
    <property type="match status" value="1"/>
</dbReference>
<name>S9VTJ8_SCHCR</name>
<gene>
    <name evidence="5" type="ORF">SPOG_01355</name>
</gene>